<organism evidence="4 5">
    <name type="scientific">Oculimacula yallundae</name>
    <dbReference type="NCBI Taxonomy" id="86028"/>
    <lineage>
        <taxon>Eukaryota</taxon>
        <taxon>Fungi</taxon>
        <taxon>Dikarya</taxon>
        <taxon>Ascomycota</taxon>
        <taxon>Pezizomycotina</taxon>
        <taxon>Leotiomycetes</taxon>
        <taxon>Helotiales</taxon>
        <taxon>Ploettnerulaceae</taxon>
        <taxon>Oculimacula</taxon>
    </lineage>
</organism>
<protein>
    <recommendedName>
        <fullName evidence="3">CCHC-type domain-containing protein</fullName>
    </recommendedName>
</protein>
<keyword evidence="5" id="KW-1185">Reference proteome</keyword>
<evidence type="ECO:0000313" key="4">
    <source>
        <dbReference type="EMBL" id="KAL2062591.1"/>
    </source>
</evidence>
<dbReference type="SUPFAM" id="SSF57756">
    <property type="entry name" value="Retrovirus zinc finger-like domains"/>
    <property type="match status" value="1"/>
</dbReference>
<name>A0ABR4BY47_9HELO</name>
<evidence type="ECO:0000256" key="2">
    <source>
        <dbReference type="SAM" id="MobiDB-lite"/>
    </source>
</evidence>
<dbReference type="PROSITE" id="PS50158">
    <property type="entry name" value="ZF_CCHC"/>
    <property type="match status" value="1"/>
</dbReference>
<dbReference type="Gene3D" id="4.10.60.10">
    <property type="entry name" value="Zinc finger, CCHC-type"/>
    <property type="match status" value="1"/>
</dbReference>
<gene>
    <name evidence="4" type="ORF">VTL71DRAFT_5663</name>
</gene>
<evidence type="ECO:0000313" key="5">
    <source>
        <dbReference type="Proteomes" id="UP001595075"/>
    </source>
</evidence>
<feature type="domain" description="CCHC-type" evidence="3">
    <location>
        <begin position="41"/>
        <end position="56"/>
    </location>
</feature>
<evidence type="ECO:0000256" key="1">
    <source>
        <dbReference type="PROSITE-ProRule" id="PRU00047"/>
    </source>
</evidence>
<proteinExistence type="predicted"/>
<keyword evidence="1" id="KW-0862">Zinc</keyword>
<dbReference type="InterPro" id="IPR036875">
    <property type="entry name" value="Znf_CCHC_sf"/>
</dbReference>
<feature type="region of interest" description="Disordered" evidence="2">
    <location>
        <begin position="1"/>
        <end position="34"/>
    </location>
</feature>
<dbReference type="SMART" id="SM00343">
    <property type="entry name" value="ZnF_C2HC"/>
    <property type="match status" value="4"/>
</dbReference>
<accession>A0ABR4BY47</accession>
<keyword evidence="1" id="KW-0863">Zinc-finger</keyword>
<comment type="caution">
    <text evidence="4">The sequence shown here is derived from an EMBL/GenBank/DDBJ whole genome shotgun (WGS) entry which is preliminary data.</text>
</comment>
<keyword evidence="1" id="KW-0479">Metal-binding</keyword>
<sequence>MAGRGGNNDGRGGSPKGRGGGGGGNGQNSKGGAGAKGPKTCNTCHKTGHLAADCRSTNGKVFKCINCNMNNHTTADCTRGGKGTHTQARRSKTETDIKPPKPCRFCQEFHLSKDCPNRAVQFTETRLDYDDTRMSNIFPVTTYSPACQYCGGQHLSTACPKLIQQPLDQYQYQRFPAAQPVQVQPQTTLWLACQEIEEEFITGDPWNDVMRYGQVDNNDYPTYYTQPVVAEMYYQQQQRMDLDGDVIMDWY</sequence>
<reference evidence="4 5" key="1">
    <citation type="journal article" date="2024" name="Commun. Biol.">
        <title>Comparative genomic analysis of thermophilic fungi reveals convergent evolutionary adaptations and gene losses.</title>
        <authorList>
            <person name="Steindorff A.S."/>
            <person name="Aguilar-Pontes M.V."/>
            <person name="Robinson A.J."/>
            <person name="Andreopoulos B."/>
            <person name="LaButti K."/>
            <person name="Kuo A."/>
            <person name="Mondo S."/>
            <person name="Riley R."/>
            <person name="Otillar R."/>
            <person name="Haridas S."/>
            <person name="Lipzen A."/>
            <person name="Grimwood J."/>
            <person name="Schmutz J."/>
            <person name="Clum A."/>
            <person name="Reid I.D."/>
            <person name="Moisan M.C."/>
            <person name="Butler G."/>
            <person name="Nguyen T.T.M."/>
            <person name="Dewar K."/>
            <person name="Conant G."/>
            <person name="Drula E."/>
            <person name="Henrissat B."/>
            <person name="Hansel C."/>
            <person name="Singer S."/>
            <person name="Hutchinson M.I."/>
            <person name="de Vries R.P."/>
            <person name="Natvig D.O."/>
            <person name="Powell A.J."/>
            <person name="Tsang A."/>
            <person name="Grigoriev I.V."/>
        </authorList>
    </citation>
    <scope>NUCLEOTIDE SEQUENCE [LARGE SCALE GENOMIC DNA]</scope>
    <source>
        <strain evidence="4 5">CBS 494.80</strain>
    </source>
</reference>
<dbReference type="Proteomes" id="UP001595075">
    <property type="component" value="Unassembled WGS sequence"/>
</dbReference>
<dbReference type="InterPro" id="IPR001878">
    <property type="entry name" value="Znf_CCHC"/>
</dbReference>
<evidence type="ECO:0000259" key="3">
    <source>
        <dbReference type="PROSITE" id="PS50158"/>
    </source>
</evidence>
<dbReference type="EMBL" id="JAZHXI010000016">
    <property type="protein sequence ID" value="KAL2062591.1"/>
    <property type="molecule type" value="Genomic_DNA"/>
</dbReference>